<protein>
    <submittedName>
        <fullName evidence="1">Uncharacterized protein</fullName>
    </submittedName>
</protein>
<evidence type="ECO:0000313" key="1">
    <source>
        <dbReference type="EMBL" id="MTJ43464.1"/>
    </source>
</evidence>
<name>A0ACC7S5J1_DOLFA</name>
<gene>
    <name evidence="1" type="ORF">FJR39_09735</name>
</gene>
<accession>A0ACC7S5J1</accession>
<sequence>MWHLGSLWVLIQQALSTSYGIKVFNICLIDTFRTVGMGDRCFRDVGGAIAKLTEGIACLEMLGMR</sequence>
<comment type="caution">
    <text evidence="1">The sequence shown here is derived from an EMBL/GenBank/DDBJ whole genome shotgun (WGS) entry which is preliminary data.</text>
</comment>
<dbReference type="EMBL" id="VILF01000002">
    <property type="protein sequence ID" value="MTJ43464.1"/>
    <property type="molecule type" value="Genomic_DNA"/>
</dbReference>
<organism evidence="1 2">
    <name type="scientific">Dolichospermum flos-aquae UHCC 0037</name>
    <dbReference type="NCBI Taxonomy" id="2590026"/>
    <lineage>
        <taxon>Bacteria</taxon>
        <taxon>Bacillati</taxon>
        <taxon>Cyanobacteriota</taxon>
        <taxon>Cyanophyceae</taxon>
        <taxon>Nostocales</taxon>
        <taxon>Aphanizomenonaceae</taxon>
        <taxon>Dolichospermum</taxon>
    </lineage>
</organism>
<dbReference type="Proteomes" id="UP001517388">
    <property type="component" value="Unassembled WGS sequence"/>
</dbReference>
<evidence type="ECO:0000313" key="2">
    <source>
        <dbReference type="Proteomes" id="UP001517388"/>
    </source>
</evidence>
<reference evidence="2" key="1">
    <citation type="journal article" date="2020" name="Toxins">
        <title>Phylogenomic Analysis of Secondary Metabolism in the Toxic Cyanobacterial Genera Anabaena, Dolichospermum and Aphanizomenon.</title>
        <authorList>
            <person name="Oesterholm J."/>
            <person name="Popin R.V."/>
            <person name="Fewer D.P."/>
            <person name="Sivonen K."/>
        </authorList>
    </citation>
    <scope>NUCLEOTIDE SEQUENCE [LARGE SCALE GENOMIC DNA]</scope>
    <source>
        <strain evidence="2">UHCC 0037</strain>
    </source>
</reference>
<keyword evidence="2" id="KW-1185">Reference proteome</keyword>
<proteinExistence type="predicted"/>